<proteinExistence type="predicted"/>
<dbReference type="AlphaFoldDB" id="A0A9X0A7R6"/>
<feature type="compositionally biased region" description="Low complexity" evidence="1">
    <location>
        <begin position="113"/>
        <end position="136"/>
    </location>
</feature>
<dbReference type="OrthoDB" id="10046039at2759"/>
<reference evidence="2" key="1">
    <citation type="submission" date="2023-01" db="EMBL/GenBank/DDBJ databases">
        <title>Genome assembly of the deep-sea coral Lophelia pertusa.</title>
        <authorList>
            <person name="Herrera S."/>
            <person name="Cordes E."/>
        </authorList>
    </citation>
    <scope>NUCLEOTIDE SEQUENCE</scope>
    <source>
        <strain evidence="2">USNM1676648</strain>
        <tissue evidence="2">Polyp</tissue>
    </source>
</reference>
<sequence length="236" mass="25975">MMFSFNAHHHQWSRTWHFRKPGNGTTSIQRLEICKDKAISLRSNSLNPNPPAPAASTQHEQPQVLPCAEMSDAGVQMEVESAGTSAAISDTEALSMLQLNDTLDDTECNPNPKENAANKTNSSNSSGSQSESGAEKILVPNESRPIIAAEGSTISPALKCPSQDITALKKEIETLFSFSEGAVAHNFYKCTSDHCQHLTFHEQSRLKTCRDRFVHSWLFDKTLNVCQKTGIAWSDL</sequence>
<name>A0A9X0A7R6_9CNID</name>
<evidence type="ECO:0000313" key="2">
    <source>
        <dbReference type="EMBL" id="KAJ7394882.1"/>
    </source>
</evidence>
<dbReference type="EMBL" id="MU825396">
    <property type="protein sequence ID" value="KAJ7394882.1"/>
    <property type="molecule type" value="Genomic_DNA"/>
</dbReference>
<accession>A0A9X0A7R6</accession>
<evidence type="ECO:0000313" key="3">
    <source>
        <dbReference type="Proteomes" id="UP001163046"/>
    </source>
</evidence>
<feature type="region of interest" description="Disordered" evidence="1">
    <location>
        <begin position="102"/>
        <end position="139"/>
    </location>
</feature>
<evidence type="ECO:0000256" key="1">
    <source>
        <dbReference type="SAM" id="MobiDB-lite"/>
    </source>
</evidence>
<comment type="caution">
    <text evidence="2">The sequence shown here is derived from an EMBL/GenBank/DDBJ whole genome shotgun (WGS) entry which is preliminary data.</text>
</comment>
<protein>
    <submittedName>
        <fullName evidence="2">Uncharacterized protein</fullName>
    </submittedName>
</protein>
<feature type="region of interest" description="Disordered" evidence="1">
    <location>
        <begin position="42"/>
        <end position="63"/>
    </location>
</feature>
<organism evidence="2 3">
    <name type="scientific">Desmophyllum pertusum</name>
    <dbReference type="NCBI Taxonomy" id="174260"/>
    <lineage>
        <taxon>Eukaryota</taxon>
        <taxon>Metazoa</taxon>
        <taxon>Cnidaria</taxon>
        <taxon>Anthozoa</taxon>
        <taxon>Hexacorallia</taxon>
        <taxon>Scleractinia</taxon>
        <taxon>Caryophylliina</taxon>
        <taxon>Caryophylliidae</taxon>
        <taxon>Desmophyllum</taxon>
    </lineage>
</organism>
<gene>
    <name evidence="2" type="ORF">OS493_000717</name>
</gene>
<keyword evidence="3" id="KW-1185">Reference proteome</keyword>
<dbReference type="Proteomes" id="UP001163046">
    <property type="component" value="Unassembled WGS sequence"/>
</dbReference>